<dbReference type="PROSITE" id="PS00871">
    <property type="entry name" value="CLPAB_2"/>
    <property type="match status" value="1"/>
</dbReference>
<feature type="non-terminal residue" evidence="10">
    <location>
        <position position="468"/>
    </location>
</feature>
<dbReference type="InterPro" id="IPR027417">
    <property type="entry name" value="P-loop_NTPase"/>
</dbReference>
<dbReference type="InterPro" id="IPR001943">
    <property type="entry name" value="UVR_dom"/>
</dbReference>
<keyword evidence="4 7" id="KW-0547">Nucleotide-binding</keyword>
<keyword evidence="6 7" id="KW-0143">Chaperone</keyword>
<dbReference type="Gene3D" id="3.40.50.300">
    <property type="entry name" value="P-loop containing nucleotide triphosphate hydrolases"/>
    <property type="match status" value="2"/>
</dbReference>
<evidence type="ECO:0000256" key="8">
    <source>
        <dbReference type="SAM" id="MobiDB-lite"/>
    </source>
</evidence>
<dbReference type="PRINTS" id="PR00300">
    <property type="entry name" value="CLPPROTEASEA"/>
</dbReference>
<dbReference type="InterPro" id="IPR001270">
    <property type="entry name" value="ClpA/B"/>
</dbReference>
<evidence type="ECO:0000256" key="7">
    <source>
        <dbReference type="RuleBase" id="RU004432"/>
    </source>
</evidence>
<feature type="region of interest" description="Disordered" evidence="8">
    <location>
        <begin position="236"/>
        <end position="283"/>
    </location>
</feature>
<dbReference type="Pfam" id="PF00004">
    <property type="entry name" value="AAA"/>
    <property type="match status" value="1"/>
</dbReference>
<feature type="compositionally biased region" description="Acidic residues" evidence="8">
    <location>
        <begin position="271"/>
        <end position="283"/>
    </location>
</feature>
<dbReference type="SUPFAM" id="SSF52540">
    <property type="entry name" value="P-loop containing nucleoside triphosphate hydrolases"/>
    <property type="match status" value="2"/>
</dbReference>
<dbReference type="Gene3D" id="4.10.860.10">
    <property type="entry name" value="UVR domain"/>
    <property type="match status" value="1"/>
</dbReference>
<feature type="compositionally biased region" description="Low complexity" evidence="8">
    <location>
        <begin position="245"/>
        <end position="270"/>
    </location>
</feature>
<comment type="similarity">
    <text evidence="7">Belongs to the ClpA/ClpB family.</text>
</comment>
<dbReference type="Gene3D" id="1.10.8.60">
    <property type="match status" value="1"/>
</dbReference>
<dbReference type="InterPro" id="IPR003959">
    <property type="entry name" value="ATPase_AAA_core"/>
</dbReference>
<dbReference type="CDD" id="cd19499">
    <property type="entry name" value="RecA-like_ClpB_Hsp104-like"/>
    <property type="match status" value="1"/>
</dbReference>
<dbReference type="CDD" id="cd00009">
    <property type="entry name" value="AAA"/>
    <property type="match status" value="1"/>
</dbReference>
<evidence type="ECO:0000313" key="11">
    <source>
        <dbReference type="Proteomes" id="UP001642464"/>
    </source>
</evidence>
<evidence type="ECO:0000256" key="2">
    <source>
        <dbReference type="ARBA" id="ARBA00022640"/>
    </source>
</evidence>
<dbReference type="Proteomes" id="UP001642464">
    <property type="component" value="Unassembled WGS sequence"/>
</dbReference>
<sequence>MLEGKRIVQLDLAMLLAGTKYRGEFEERLKNVIKEVLDSERNIILMIDEIHTLVGAGGTGDGGGGGAIDAANIMKPALSRGELQVIGATTNEEYRKYVEKDKALERRFQPVKVPEPTVEETVQILKGLARKYEAHHKLRYSEEALEACVKLASQYVQDRYLPDKAIDVMDETGARVQLRQNADLPQEALEARKELRETEAQKEEAVRAQNYEEAAKCKEEEIKLKKKIRQLVKEVEERPKEEEAPSTAEAAAAEAAQAAEAQAAQAATQEAEAEVEEEEDFQEEIPVVTEADVAQVVSKWTGVPVEKVSSDESARLVQLEEILHDRVIGQEEAVTAVAKAVRRARSGLKNPNRPIASFIFCGPTGVGKTELCKALSAAYFGKEDSMIRLDMSEFMERHTVSKLIGSPPGYVGYDEESQLTDGVRRRPYSLVLFDEVEKAHPDVFNLCLQILEDGRLTDSKGRTVSFKN</sequence>
<evidence type="ECO:0000259" key="9">
    <source>
        <dbReference type="PROSITE" id="PS50151"/>
    </source>
</evidence>
<gene>
    <name evidence="10" type="ORF">SCF082_LOCUS47492</name>
</gene>
<dbReference type="PROSITE" id="PS50151">
    <property type="entry name" value="UVR"/>
    <property type="match status" value="1"/>
</dbReference>
<evidence type="ECO:0000256" key="4">
    <source>
        <dbReference type="ARBA" id="ARBA00022741"/>
    </source>
</evidence>
<keyword evidence="11" id="KW-1185">Reference proteome</keyword>
<evidence type="ECO:0000256" key="3">
    <source>
        <dbReference type="ARBA" id="ARBA00022737"/>
    </source>
</evidence>
<dbReference type="PANTHER" id="PTHR11638">
    <property type="entry name" value="ATP-DEPENDENT CLP PROTEASE"/>
    <property type="match status" value="1"/>
</dbReference>
<evidence type="ECO:0000256" key="5">
    <source>
        <dbReference type="ARBA" id="ARBA00022840"/>
    </source>
</evidence>
<name>A0ABP0RLW0_9DINO</name>
<dbReference type="Pfam" id="PF07724">
    <property type="entry name" value="AAA_2"/>
    <property type="match status" value="1"/>
</dbReference>
<dbReference type="EMBL" id="CAXAMM010041872">
    <property type="protein sequence ID" value="CAK9101580.1"/>
    <property type="molecule type" value="Genomic_DNA"/>
</dbReference>
<keyword evidence="2" id="KW-0934">Plastid</keyword>
<dbReference type="InterPro" id="IPR050130">
    <property type="entry name" value="ClpA_ClpB"/>
</dbReference>
<protein>
    <submittedName>
        <fullName evidence="10">Chloroplastic</fullName>
    </submittedName>
</protein>
<dbReference type="PROSITE" id="PS00870">
    <property type="entry name" value="CLPAB_1"/>
    <property type="match status" value="1"/>
</dbReference>
<evidence type="ECO:0000256" key="6">
    <source>
        <dbReference type="ARBA" id="ARBA00023186"/>
    </source>
</evidence>
<keyword evidence="3" id="KW-0677">Repeat</keyword>
<keyword evidence="5 7" id="KW-0067">ATP-binding</keyword>
<dbReference type="Pfam" id="PF17871">
    <property type="entry name" value="AAA_lid_9"/>
    <property type="match status" value="1"/>
</dbReference>
<dbReference type="InterPro" id="IPR028299">
    <property type="entry name" value="ClpA/B_CS2"/>
</dbReference>
<dbReference type="InterPro" id="IPR041546">
    <property type="entry name" value="ClpA/ClpB_AAA_lid"/>
</dbReference>
<keyword evidence="1" id="KW-0150">Chloroplast</keyword>
<dbReference type="InterPro" id="IPR018368">
    <property type="entry name" value="ClpA/B_CS1"/>
</dbReference>
<feature type="domain" description="UVR" evidence="9">
    <location>
        <begin position="192"/>
        <end position="227"/>
    </location>
</feature>
<organism evidence="10 11">
    <name type="scientific">Durusdinium trenchii</name>
    <dbReference type="NCBI Taxonomy" id="1381693"/>
    <lineage>
        <taxon>Eukaryota</taxon>
        <taxon>Sar</taxon>
        <taxon>Alveolata</taxon>
        <taxon>Dinophyceae</taxon>
        <taxon>Suessiales</taxon>
        <taxon>Symbiodiniaceae</taxon>
        <taxon>Durusdinium</taxon>
    </lineage>
</organism>
<proteinExistence type="inferred from homology"/>
<reference evidence="10 11" key="1">
    <citation type="submission" date="2024-02" db="EMBL/GenBank/DDBJ databases">
        <authorList>
            <person name="Chen Y."/>
            <person name="Shah S."/>
            <person name="Dougan E. K."/>
            <person name="Thang M."/>
            <person name="Chan C."/>
        </authorList>
    </citation>
    <scope>NUCLEOTIDE SEQUENCE [LARGE SCALE GENOMIC DNA]</scope>
</reference>
<comment type="caution">
    <text evidence="10">The sequence shown here is derived from an EMBL/GenBank/DDBJ whole genome shotgun (WGS) entry which is preliminary data.</text>
</comment>
<dbReference type="PANTHER" id="PTHR11638:SF155">
    <property type="entry name" value="CHAPERONE PROTEIN CLPC1, CHLOROPLASTIC-LIKE"/>
    <property type="match status" value="1"/>
</dbReference>
<evidence type="ECO:0000256" key="1">
    <source>
        <dbReference type="ARBA" id="ARBA00022528"/>
    </source>
</evidence>
<accession>A0ABP0RLW0</accession>
<evidence type="ECO:0000313" key="10">
    <source>
        <dbReference type="EMBL" id="CAK9101580.1"/>
    </source>
</evidence>